<dbReference type="AlphaFoldDB" id="A0A4R9JXT6"/>
<protein>
    <recommendedName>
        <fullName evidence="4">GWxTD domain-containing protein</fullName>
    </recommendedName>
</protein>
<name>A0A4R9JXT6_9LEPT</name>
<reference evidence="2" key="1">
    <citation type="journal article" date="2019" name="PLoS Negl. Trop. Dis.">
        <title>Revisiting the worldwide diversity of Leptospira species in the environment.</title>
        <authorList>
            <person name="Vincent A.T."/>
            <person name="Schiettekatte O."/>
            <person name="Bourhy P."/>
            <person name="Veyrier F.J."/>
            <person name="Picardeau M."/>
        </authorList>
    </citation>
    <scope>NUCLEOTIDE SEQUENCE [LARGE SCALE GENOMIC DNA]</scope>
    <source>
        <strain evidence="2">201702476</strain>
    </source>
</reference>
<keyword evidence="1" id="KW-0732">Signal</keyword>
<dbReference type="Proteomes" id="UP000297693">
    <property type="component" value="Unassembled WGS sequence"/>
</dbReference>
<gene>
    <name evidence="2" type="ORF">EHQ58_13765</name>
</gene>
<dbReference type="EMBL" id="RQGD01000035">
    <property type="protein sequence ID" value="TGL57357.1"/>
    <property type="molecule type" value="Genomic_DNA"/>
</dbReference>
<evidence type="ECO:0008006" key="4">
    <source>
        <dbReference type="Google" id="ProtNLM"/>
    </source>
</evidence>
<keyword evidence="3" id="KW-1185">Reference proteome</keyword>
<evidence type="ECO:0000313" key="2">
    <source>
        <dbReference type="EMBL" id="TGL57357.1"/>
    </source>
</evidence>
<feature type="chain" id="PRO_5020485112" description="GWxTD domain-containing protein" evidence="1">
    <location>
        <begin position="22"/>
        <end position="330"/>
    </location>
</feature>
<evidence type="ECO:0000313" key="3">
    <source>
        <dbReference type="Proteomes" id="UP000297693"/>
    </source>
</evidence>
<comment type="caution">
    <text evidence="2">The sequence shown here is derived from an EMBL/GenBank/DDBJ whole genome shotgun (WGS) entry which is preliminary data.</text>
</comment>
<feature type="signal peptide" evidence="1">
    <location>
        <begin position="1"/>
        <end position="21"/>
    </location>
</feature>
<dbReference type="OrthoDB" id="334970at2"/>
<sequence>MRSAIRIILLLVLALTQAALAVPDRDARGDSIENFTALQSKIKVTLPQRNFVEGERIPLNYSIFNTGKEVVRLFPAGDYRYSFQIIIKDEDDRLLAPIEDPDFHDPILKRRNTIVNLVGDENKEIILHKNESFSKTIYLDELYSFHPGHKYFVTGYFYPNYTEDKKSFLRSENTSSFLFQKAKRDRNYTPLAQNIGETGKITPEETIFLFLGSEMKKNWESHFKWIDFSEYILNYDRFSGMYVESPVSDRDSVVEEFKEYLTTAPSGNLKYFKVLNVDYPSKNDARVQVYVERMQGRFKTRYEYSYSMKKNEGDHFGFWQIKNLLVKVKK</sequence>
<dbReference type="RefSeq" id="WP_135624479.1">
    <property type="nucleotide sequence ID" value="NZ_RQGD01000035.1"/>
</dbReference>
<organism evidence="2 3">
    <name type="scientific">Leptospira ognonensis</name>
    <dbReference type="NCBI Taxonomy" id="2484945"/>
    <lineage>
        <taxon>Bacteria</taxon>
        <taxon>Pseudomonadati</taxon>
        <taxon>Spirochaetota</taxon>
        <taxon>Spirochaetia</taxon>
        <taxon>Leptospirales</taxon>
        <taxon>Leptospiraceae</taxon>
        <taxon>Leptospira</taxon>
    </lineage>
</organism>
<evidence type="ECO:0000256" key="1">
    <source>
        <dbReference type="SAM" id="SignalP"/>
    </source>
</evidence>
<proteinExistence type="predicted"/>
<accession>A0A4R9JXT6</accession>